<evidence type="ECO:0000313" key="2">
    <source>
        <dbReference type="Proteomes" id="UP000027586"/>
    </source>
</evidence>
<evidence type="ECO:0000313" key="1">
    <source>
        <dbReference type="EMBL" id="CDH53036.1"/>
    </source>
</evidence>
<proteinExistence type="predicted"/>
<keyword evidence="2" id="KW-1185">Reference proteome</keyword>
<dbReference type="AlphaFoldDB" id="A0A068RVS9"/>
<reference evidence="1" key="1">
    <citation type="submission" date="2013-08" db="EMBL/GenBank/DDBJ databases">
        <title>Gene expansion shapes genome architecture in the human pathogen Lichtheimia corymbifera: an evolutionary genomics analysis in the ancient terrestrial Mucorales (Mucoromycotina).</title>
        <authorList>
            <person name="Schwartze V.U."/>
            <person name="Winter S."/>
            <person name="Shelest E."/>
            <person name="Marcet-Houben M."/>
            <person name="Horn F."/>
            <person name="Wehner S."/>
            <person name="Hoffmann K."/>
            <person name="Riege K."/>
            <person name="Sammeth M."/>
            <person name="Nowrousian M."/>
            <person name="Valiante V."/>
            <person name="Linde J."/>
            <person name="Jacobsen I.D."/>
            <person name="Marz M."/>
            <person name="Brakhage A.A."/>
            <person name="Gabaldon T."/>
            <person name="Bocker S."/>
            <person name="Voigt K."/>
        </authorList>
    </citation>
    <scope>NUCLEOTIDE SEQUENCE [LARGE SCALE GENOMIC DNA]</scope>
    <source>
        <strain evidence="1">FSU 9682</strain>
    </source>
</reference>
<comment type="caution">
    <text evidence="1">The sequence shown here is derived from an EMBL/GenBank/DDBJ whole genome shotgun (WGS) entry which is preliminary data.</text>
</comment>
<dbReference type="EMBL" id="CBTN010000015">
    <property type="protein sequence ID" value="CDH53036.1"/>
    <property type="molecule type" value="Genomic_DNA"/>
</dbReference>
<organism evidence="1 2">
    <name type="scientific">Lichtheimia corymbifera JMRC:FSU:9682</name>
    <dbReference type="NCBI Taxonomy" id="1263082"/>
    <lineage>
        <taxon>Eukaryota</taxon>
        <taxon>Fungi</taxon>
        <taxon>Fungi incertae sedis</taxon>
        <taxon>Mucoromycota</taxon>
        <taxon>Mucoromycotina</taxon>
        <taxon>Mucoromycetes</taxon>
        <taxon>Mucorales</taxon>
        <taxon>Lichtheimiaceae</taxon>
        <taxon>Lichtheimia</taxon>
    </lineage>
</organism>
<dbReference type="VEuPathDB" id="FungiDB:LCOR_04444.1"/>
<sequence>MKLSGTDHTIANSMQIDLENQLQGDAVSLSWPFPGKRYVEACYITYNSFRITLMMLKCCYSTSMLRLSASSSFTPPNILLL</sequence>
<accession>A0A068RVS9</accession>
<protein>
    <submittedName>
        <fullName evidence="1">Uncharacterized protein</fullName>
    </submittedName>
</protein>
<dbReference type="Proteomes" id="UP000027586">
    <property type="component" value="Unassembled WGS sequence"/>
</dbReference>
<name>A0A068RVS9_9FUNG</name>
<gene>
    <name evidence="1" type="ORF">LCOR_04444.1</name>
</gene>